<dbReference type="AlphaFoldDB" id="A0A0V1AAW5"/>
<proteinExistence type="predicted"/>
<sequence>MLSLVKIDFSLVKSSNLLQKVMNAKTLLKKLKKIKKQINTEYNYALEFIYDSIRHKKLE</sequence>
<evidence type="ECO:0000313" key="2">
    <source>
        <dbReference type="Proteomes" id="UP000054783"/>
    </source>
</evidence>
<organism evidence="1 2">
    <name type="scientific">Trichinella patagoniensis</name>
    <dbReference type="NCBI Taxonomy" id="990121"/>
    <lineage>
        <taxon>Eukaryota</taxon>
        <taxon>Metazoa</taxon>
        <taxon>Ecdysozoa</taxon>
        <taxon>Nematoda</taxon>
        <taxon>Enoplea</taxon>
        <taxon>Dorylaimia</taxon>
        <taxon>Trichinellida</taxon>
        <taxon>Trichinellidae</taxon>
        <taxon>Trichinella</taxon>
    </lineage>
</organism>
<keyword evidence="2" id="KW-1185">Reference proteome</keyword>
<comment type="caution">
    <text evidence="1">The sequence shown here is derived from an EMBL/GenBank/DDBJ whole genome shotgun (WGS) entry which is preliminary data.</text>
</comment>
<evidence type="ECO:0000313" key="1">
    <source>
        <dbReference type="EMBL" id="KRY21957.1"/>
    </source>
</evidence>
<protein>
    <submittedName>
        <fullName evidence="1">Uncharacterized protein</fullName>
    </submittedName>
</protein>
<name>A0A0V1AAW5_9BILA</name>
<accession>A0A0V1AAW5</accession>
<reference evidence="1 2" key="1">
    <citation type="submission" date="2015-01" db="EMBL/GenBank/DDBJ databases">
        <title>Evolution of Trichinella species and genotypes.</title>
        <authorList>
            <person name="Korhonen P.K."/>
            <person name="Edoardo P."/>
            <person name="Giuseppe L.R."/>
            <person name="Gasser R.B."/>
        </authorList>
    </citation>
    <scope>NUCLEOTIDE SEQUENCE [LARGE SCALE GENOMIC DNA]</scope>
    <source>
        <strain evidence="1">ISS2496</strain>
    </source>
</reference>
<gene>
    <name evidence="1" type="ORF">T12_1621</name>
</gene>
<dbReference type="EMBL" id="JYDQ01000012">
    <property type="protein sequence ID" value="KRY21957.1"/>
    <property type="molecule type" value="Genomic_DNA"/>
</dbReference>
<dbReference type="Proteomes" id="UP000054783">
    <property type="component" value="Unassembled WGS sequence"/>
</dbReference>